<dbReference type="NCBIfam" id="NF004326">
    <property type="entry name" value="PRK05720.1"/>
    <property type="match status" value="1"/>
</dbReference>
<dbReference type="SUPFAM" id="SSF100950">
    <property type="entry name" value="NagB/RpiA/CoA transferase-like"/>
    <property type="match status" value="1"/>
</dbReference>
<dbReference type="InterPro" id="IPR011559">
    <property type="entry name" value="Initiation_fac_2B_a/b/d"/>
</dbReference>
<sequence length="367" mass="39012">MRIHGRHYRTIFPAEDGAGVSIIDQTKLPFAFEIARLSTVEEAATAIRDMQVRGAPLIGATAAYGIALAMDADASDEALAQAVRVLGATRPTAVNLHWALSRVENRLAPLSGRERVRAAWTEAEAICDEDVEQNHAIGANGARLLAEIHAKTGRTVNVLTHCNAGWLATVDWGTALSPIYQAHDAGIPVHVYVDETRPRNQGAALTAYELGAHGVPHTVVVDNAGGHLMQHGKVDICFVGSDRTTASGDVCNKIGTYLKALAARDNDVPFYVTLPVTTIDWSLDDGLAEIPIEERSAREVTNLVGIDEDGAVHDVRVVAPGSPAANPAFDVTPARLVAGLVTERGICPASREGIAGLYPDYTRSAAE</sequence>
<feature type="binding site" evidence="5">
    <location>
        <position position="201"/>
    </location>
    <ligand>
        <name>substrate</name>
    </ligand>
</feature>
<comment type="function">
    <text evidence="4">Catalyzes the interconversion of methylthioribose-1-phosphate (MTR-1-P) into methylthioribulose-1-phosphate (MTRu-1-P). Also catalyzes the interconversion of 5-deoxyribose 1-phosphate and 5-deoxyribulose 1-phosphate. Part of a bifunctional DHAP-shunt salvage pathway for SAM by-products.</text>
</comment>
<accession>A0A917Q8U9</accession>
<dbReference type="RefSeq" id="WP_188913196.1">
    <property type="nucleotide sequence ID" value="NZ_BMMF01000006.1"/>
</dbReference>
<keyword evidence="5" id="KW-0486">Methionine biosynthesis</keyword>
<dbReference type="NCBIfam" id="TIGR00524">
    <property type="entry name" value="eIF-2B_rel"/>
    <property type="match status" value="1"/>
</dbReference>
<dbReference type="InterPro" id="IPR000649">
    <property type="entry name" value="IF-2B-related"/>
</dbReference>
<feature type="binding site" evidence="5">
    <location>
        <begin position="53"/>
        <end position="55"/>
    </location>
    <ligand>
        <name>substrate</name>
    </ligand>
</feature>
<dbReference type="HAMAP" id="MF_01678">
    <property type="entry name" value="Salvage_MtnA"/>
    <property type="match status" value="1"/>
</dbReference>
<dbReference type="InterPro" id="IPR042529">
    <property type="entry name" value="IF_2B-like_C"/>
</dbReference>
<evidence type="ECO:0000313" key="7">
    <source>
        <dbReference type="Proteomes" id="UP000600449"/>
    </source>
</evidence>
<dbReference type="PANTHER" id="PTHR43475:SF1">
    <property type="entry name" value="METHYLTHIORIBOSE-1-PHOSPHATE ISOMERASE"/>
    <property type="match status" value="1"/>
</dbReference>
<dbReference type="GO" id="GO:0046523">
    <property type="term" value="F:S-methyl-5-thioribose-1-phosphate isomerase activity"/>
    <property type="evidence" value="ECO:0007669"/>
    <property type="project" value="UniProtKB-UniRule"/>
</dbReference>
<keyword evidence="5" id="KW-0028">Amino-acid biosynthesis</keyword>
<feature type="site" description="Transition state stabilizer" evidence="5">
    <location>
        <position position="162"/>
    </location>
</feature>
<reference evidence="6 7" key="1">
    <citation type="journal article" date="2014" name="Int. J. Syst. Evol. Microbiol.">
        <title>Complete genome sequence of Corynebacterium casei LMG S-19264T (=DSM 44701T), isolated from a smear-ripened cheese.</title>
        <authorList>
            <consortium name="US DOE Joint Genome Institute (JGI-PGF)"/>
            <person name="Walter F."/>
            <person name="Albersmeier A."/>
            <person name="Kalinowski J."/>
            <person name="Ruckert C."/>
        </authorList>
    </citation>
    <scope>NUCLEOTIDE SEQUENCE [LARGE SCALE GENOMIC DNA]</scope>
    <source>
        <strain evidence="6 7">CGMCC 1.9161</strain>
    </source>
</reference>
<comment type="catalytic activity">
    <reaction evidence="3">
        <text>5-(methylsulfanyl)-alpha-D-ribose 1-phosphate = 5-(methylsulfanyl)-D-ribulose 1-phosphate</text>
        <dbReference type="Rhea" id="RHEA:19989"/>
        <dbReference type="ChEBI" id="CHEBI:58533"/>
        <dbReference type="ChEBI" id="CHEBI:58548"/>
        <dbReference type="EC" id="5.3.1.23"/>
    </reaction>
    <physiologicalReaction direction="left-to-right" evidence="3">
        <dbReference type="Rhea" id="RHEA:19990"/>
    </physiologicalReaction>
</comment>
<evidence type="ECO:0000256" key="4">
    <source>
        <dbReference type="ARBA" id="ARBA00058145"/>
    </source>
</evidence>
<dbReference type="InterPro" id="IPR037171">
    <property type="entry name" value="NagB/RpiA_transferase-like"/>
</dbReference>
<evidence type="ECO:0000256" key="2">
    <source>
        <dbReference type="ARBA" id="ARBA00050906"/>
    </source>
</evidence>
<feature type="active site" description="Proton donor" evidence="5">
    <location>
        <position position="242"/>
    </location>
</feature>
<keyword evidence="1 5" id="KW-0413">Isomerase</keyword>
<comment type="pathway">
    <text evidence="5">Amino-acid biosynthesis; L-methionine biosynthesis via salvage pathway; L-methionine from S-methyl-5-thio-alpha-D-ribose 1-phosphate: step 1/6.</text>
</comment>
<dbReference type="GO" id="GO:0019509">
    <property type="term" value="P:L-methionine salvage from methylthioadenosine"/>
    <property type="evidence" value="ECO:0007669"/>
    <property type="project" value="UniProtKB-UniRule"/>
</dbReference>
<protein>
    <recommendedName>
        <fullName evidence="5">Methylthioribose-1-phosphate isomerase</fullName>
        <shortName evidence="5">M1Pi</shortName>
        <shortName evidence="5">MTR-1-P isomerase</shortName>
        <ecNumber evidence="5">5.3.1.23</ecNumber>
    </recommendedName>
    <alternativeName>
        <fullName evidence="5">S-methyl-5-thioribose-1-phosphate isomerase</fullName>
    </alternativeName>
</protein>
<evidence type="ECO:0000256" key="3">
    <source>
        <dbReference type="ARBA" id="ARBA00051169"/>
    </source>
</evidence>
<evidence type="ECO:0000256" key="5">
    <source>
        <dbReference type="HAMAP-Rule" id="MF_01678"/>
    </source>
</evidence>
<comment type="similarity">
    <text evidence="5">Belongs to the EIF-2B alpha/beta/delta subunits family. MtnA subfamily.</text>
</comment>
<dbReference type="PANTHER" id="PTHR43475">
    <property type="entry name" value="METHYLTHIORIBOSE-1-PHOSPHATE ISOMERASE"/>
    <property type="match status" value="1"/>
</dbReference>
<name>A0A917Q8U9_9HYPH</name>
<dbReference type="InterPro" id="IPR005251">
    <property type="entry name" value="IF-M1Pi"/>
</dbReference>
<dbReference type="Gene3D" id="1.20.120.420">
    <property type="entry name" value="translation initiation factor eif-2b, domain 1"/>
    <property type="match status" value="1"/>
</dbReference>
<dbReference type="EC" id="5.3.1.23" evidence="5"/>
<evidence type="ECO:0000313" key="6">
    <source>
        <dbReference type="EMBL" id="GGK36194.1"/>
    </source>
</evidence>
<dbReference type="NCBIfam" id="TIGR00512">
    <property type="entry name" value="salvage_mtnA"/>
    <property type="match status" value="1"/>
</dbReference>
<feature type="binding site" evidence="5">
    <location>
        <position position="90"/>
    </location>
    <ligand>
        <name>substrate</name>
    </ligand>
</feature>
<dbReference type="EMBL" id="BMMF01000006">
    <property type="protein sequence ID" value="GGK36194.1"/>
    <property type="molecule type" value="Genomic_DNA"/>
</dbReference>
<organism evidence="6 7">
    <name type="scientific">Salinarimonas ramus</name>
    <dbReference type="NCBI Taxonomy" id="690164"/>
    <lineage>
        <taxon>Bacteria</taxon>
        <taxon>Pseudomonadati</taxon>
        <taxon>Pseudomonadota</taxon>
        <taxon>Alphaproteobacteria</taxon>
        <taxon>Hyphomicrobiales</taxon>
        <taxon>Salinarimonadaceae</taxon>
        <taxon>Salinarimonas</taxon>
    </lineage>
</organism>
<dbReference type="FunFam" id="3.40.50.10470:FF:000006">
    <property type="entry name" value="Methylthioribose-1-phosphate isomerase"/>
    <property type="match status" value="1"/>
</dbReference>
<comment type="catalytic activity">
    <reaction evidence="2">
        <text>5-deoxy-alpha-D-ribose 1-phosphate = 5-deoxy-D-ribulose 1-phosphate</text>
        <dbReference type="Rhea" id="RHEA:61296"/>
        <dbReference type="ChEBI" id="CHEBI:58749"/>
        <dbReference type="ChEBI" id="CHEBI:144504"/>
    </reaction>
    <physiologicalReaction direction="left-to-right" evidence="2">
        <dbReference type="Rhea" id="RHEA:61297"/>
    </physiologicalReaction>
</comment>
<keyword evidence="7" id="KW-1185">Reference proteome</keyword>
<dbReference type="Pfam" id="PF01008">
    <property type="entry name" value="IF-2B"/>
    <property type="match status" value="1"/>
</dbReference>
<evidence type="ECO:0000256" key="1">
    <source>
        <dbReference type="ARBA" id="ARBA00023235"/>
    </source>
</evidence>
<proteinExistence type="inferred from homology"/>
<feature type="binding site" evidence="5">
    <location>
        <begin position="252"/>
        <end position="253"/>
    </location>
    <ligand>
        <name>substrate</name>
    </ligand>
</feature>
<dbReference type="AlphaFoldDB" id="A0A917Q8U9"/>
<dbReference type="InterPro" id="IPR027363">
    <property type="entry name" value="M1Pi_N"/>
</dbReference>
<gene>
    <name evidence="5 6" type="primary">mtnA</name>
    <name evidence="6" type="ORF">GCM10011322_24010</name>
</gene>
<dbReference type="FunFam" id="1.20.120.420:FF:000003">
    <property type="entry name" value="Methylthioribose-1-phosphate isomerase"/>
    <property type="match status" value="1"/>
</dbReference>
<dbReference type="Proteomes" id="UP000600449">
    <property type="component" value="Unassembled WGS sequence"/>
</dbReference>
<dbReference type="Gene3D" id="3.40.50.10470">
    <property type="entry name" value="Translation initiation factor eif-2b, domain 2"/>
    <property type="match status" value="1"/>
</dbReference>
<comment type="caution">
    <text evidence="6">The sequence shown here is derived from an EMBL/GenBank/DDBJ whole genome shotgun (WGS) entry which is preliminary data.</text>
</comment>